<evidence type="ECO:0000256" key="2">
    <source>
        <dbReference type="ARBA" id="ARBA00004370"/>
    </source>
</evidence>
<dbReference type="GO" id="GO:0016020">
    <property type="term" value="C:membrane"/>
    <property type="evidence" value="ECO:0007669"/>
    <property type="project" value="UniProtKB-SubCell"/>
</dbReference>
<comment type="caution">
    <text evidence="12">The sequence shown here is derived from an EMBL/GenBank/DDBJ whole genome shotgun (WGS) entry which is preliminary data.</text>
</comment>
<keyword evidence="3" id="KW-0134">Cell wall</keyword>
<dbReference type="PANTHER" id="PTHR47988">
    <property type="entry name" value="SOMATIC EMBRYOGENESIS RECEPTOR KINASE 1"/>
    <property type="match status" value="1"/>
</dbReference>
<evidence type="ECO:0000259" key="11">
    <source>
        <dbReference type="Pfam" id="PF23598"/>
    </source>
</evidence>
<keyword evidence="4" id="KW-0433">Leucine-rich repeat</keyword>
<reference evidence="12 13" key="1">
    <citation type="journal article" date="2023" name="Int. J. Mol. Sci.">
        <title>De Novo Assembly and Annotation of 11 Diverse Shrub Willow (Salix) Genomes Reveals Novel Gene Organization in Sex-Linked Regions.</title>
        <authorList>
            <person name="Hyden B."/>
            <person name="Feng K."/>
            <person name="Yates T.B."/>
            <person name="Jawdy S."/>
            <person name="Cereghino C."/>
            <person name="Smart L.B."/>
            <person name="Muchero W."/>
        </authorList>
    </citation>
    <scope>NUCLEOTIDE SEQUENCE [LARGE SCALE GENOMIC DNA]</scope>
    <source>
        <tissue evidence="12">Shoot tip</tissue>
    </source>
</reference>
<dbReference type="Gene3D" id="3.80.10.10">
    <property type="entry name" value="Ribonuclease Inhibitor"/>
    <property type="match status" value="1"/>
</dbReference>
<feature type="domain" description="Disease resistance R13L4/SHOC-2-like LRR" evidence="11">
    <location>
        <begin position="85"/>
        <end position="156"/>
    </location>
</feature>
<dbReference type="SUPFAM" id="SSF52058">
    <property type="entry name" value="L domain-like"/>
    <property type="match status" value="1"/>
</dbReference>
<evidence type="ECO:0000256" key="1">
    <source>
        <dbReference type="ARBA" id="ARBA00004191"/>
    </source>
</evidence>
<evidence type="ECO:0000256" key="8">
    <source>
        <dbReference type="ARBA" id="ARBA00038043"/>
    </source>
</evidence>
<protein>
    <recommendedName>
        <fullName evidence="14">Leucine-rich repeat-containing N-terminal plant-type domain-containing protein</fullName>
    </recommendedName>
</protein>
<accession>A0AAD6L5D9</accession>
<evidence type="ECO:0000256" key="4">
    <source>
        <dbReference type="ARBA" id="ARBA00022614"/>
    </source>
</evidence>
<dbReference type="InterPro" id="IPR032675">
    <property type="entry name" value="LRR_dom_sf"/>
</dbReference>
<dbReference type="EMBL" id="JAPFFJ010000001">
    <property type="protein sequence ID" value="KAJ6435578.1"/>
    <property type="molecule type" value="Genomic_DNA"/>
</dbReference>
<keyword evidence="13" id="KW-1185">Reference proteome</keyword>
<organism evidence="12 13">
    <name type="scientific">Salix udensis</name>
    <dbReference type="NCBI Taxonomy" id="889485"/>
    <lineage>
        <taxon>Eukaryota</taxon>
        <taxon>Viridiplantae</taxon>
        <taxon>Streptophyta</taxon>
        <taxon>Embryophyta</taxon>
        <taxon>Tracheophyta</taxon>
        <taxon>Spermatophyta</taxon>
        <taxon>Magnoliopsida</taxon>
        <taxon>eudicotyledons</taxon>
        <taxon>Gunneridae</taxon>
        <taxon>Pentapetalae</taxon>
        <taxon>rosids</taxon>
        <taxon>fabids</taxon>
        <taxon>Malpighiales</taxon>
        <taxon>Salicaceae</taxon>
        <taxon>Saliceae</taxon>
        <taxon>Salix</taxon>
    </lineage>
</organism>
<keyword evidence="5 9" id="KW-0732">Signal</keyword>
<comment type="subcellular location">
    <subcellularLocation>
        <location evidence="2">Membrane</location>
    </subcellularLocation>
    <subcellularLocation>
        <location evidence="1">Secreted</location>
        <location evidence="1">Cell wall</location>
    </subcellularLocation>
</comment>
<gene>
    <name evidence="12" type="ORF">OIU84_000724</name>
</gene>
<comment type="similarity">
    <text evidence="8">Belongs to the polygalacturonase-inhibiting protein family.</text>
</comment>
<evidence type="ECO:0000256" key="5">
    <source>
        <dbReference type="ARBA" id="ARBA00022729"/>
    </source>
</evidence>
<dbReference type="InterPro" id="IPR013210">
    <property type="entry name" value="LRR_N_plant-typ"/>
</dbReference>
<evidence type="ECO:0000256" key="3">
    <source>
        <dbReference type="ARBA" id="ARBA00022512"/>
    </source>
</evidence>
<sequence>MAFKLLPLFLFSLFLAKLALSYEPRNHEVEALISIREALHDPHGVLNNWDEDSVDPCSWAMITCSPENLVIGLGAPSQSLSGSLSGTIGNLTNLRQVLLQNNNISGQIPPELGALSKLQTLDLSNNRFSGVVPESLGQLNSLQYLRLNNNSFLPSWTCLITISVDLFLSCPARTFNVAGNPVDLWKRLYGRVLWISQCWSSLFLSQFITW</sequence>
<evidence type="ECO:0000259" key="10">
    <source>
        <dbReference type="Pfam" id="PF08263"/>
    </source>
</evidence>
<name>A0AAD6L5D9_9ROSI</name>
<feature type="chain" id="PRO_5042190864" description="Leucine-rich repeat-containing N-terminal plant-type domain-containing protein" evidence="9">
    <location>
        <begin position="22"/>
        <end position="210"/>
    </location>
</feature>
<evidence type="ECO:0000313" key="12">
    <source>
        <dbReference type="EMBL" id="KAJ6435578.1"/>
    </source>
</evidence>
<evidence type="ECO:0008006" key="14">
    <source>
        <dbReference type="Google" id="ProtNLM"/>
    </source>
</evidence>
<dbReference type="Proteomes" id="UP001162972">
    <property type="component" value="Chromosome 18"/>
</dbReference>
<dbReference type="AlphaFoldDB" id="A0AAD6L5D9"/>
<dbReference type="Pfam" id="PF08263">
    <property type="entry name" value="LRRNT_2"/>
    <property type="match status" value="1"/>
</dbReference>
<dbReference type="FunFam" id="3.80.10.10:FF:000400">
    <property type="entry name" value="Nuclear pore complex protein NUP107"/>
    <property type="match status" value="1"/>
</dbReference>
<proteinExistence type="inferred from homology"/>
<evidence type="ECO:0000256" key="9">
    <source>
        <dbReference type="SAM" id="SignalP"/>
    </source>
</evidence>
<feature type="signal peptide" evidence="9">
    <location>
        <begin position="1"/>
        <end position="21"/>
    </location>
</feature>
<keyword evidence="6" id="KW-0677">Repeat</keyword>
<keyword evidence="7" id="KW-0472">Membrane</keyword>
<dbReference type="InterPro" id="IPR055414">
    <property type="entry name" value="LRR_R13L4/SHOC2-like"/>
</dbReference>
<evidence type="ECO:0000313" key="13">
    <source>
        <dbReference type="Proteomes" id="UP001162972"/>
    </source>
</evidence>
<evidence type="ECO:0000256" key="6">
    <source>
        <dbReference type="ARBA" id="ARBA00022737"/>
    </source>
</evidence>
<keyword evidence="3" id="KW-0964">Secreted</keyword>
<evidence type="ECO:0000256" key="7">
    <source>
        <dbReference type="ARBA" id="ARBA00023136"/>
    </source>
</evidence>
<feature type="domain" description="Leucine-rich repeat-containing N-terminal plant-type" evidence="10">
    <location>
        <begin position="26"/>
        <end position="65"/>
    </location>
</feature>
<dbReference type="Pfam" id="PF23598">
    <property type="entry name" value="LRR_14"/>
    <property type="match status" value="1"/>
</dbReference>